<gene>
    <name evidence="1" type="ORF">METZ01_LOCUS490589</name>
</gene>
<evidence type="ECO:0000313" key="1">
    <source>
        <dbReference type="EMBL" id="SVE37735.1"/>
    </source>
</evidence>
<sequence>MRFVIVEGLFVRQTKLKVATSLASVAETYG</sequence>
<protein>
    <submittedName>
        <fullName evidence="1">Uncharacterized protein</fullName>
    </submittedName>
</protein>
<proteinExistence type="predicted"/>
<dbReference type="EMBL" id="UINC01213112">
    <property type="protein sequence ID" value="SVE37735.1"/>
    <property type="molecule type" value="Genomic_DNA"/>
</dbReference>
<dbReference type="AlphaFoldDB" id="A0A383D0I0"/>
<organism evidence="1">
    <name type="scientific">marine metagenome</name>
    <dbReference type="NCBI Taxonomy" id="408172"/>
    <lineage>
        <taxon>unclassified sequences</taxon>
        <taxon>metagenomes</taxon>
        <taxon>ecological metagenomes</taxon>
    </lineage>
</organism>
<reference evidence="1" key="1">
    <citation type="submission" date="2018-05" db="EMBL/GenBank/DDBJ databases">
        <authorList>
            <person name="Lanie J.A."/>
            <person name="Ng W.-L."/>
            <person name="Kazmierczak K.M."/>
            <person name="Andrzejewski T.M."/>
            <person name="Davidsen T.M."/>
            <person name="Wayne K.J."/>
            <person name="Tettelin H."/>
            <person name="Glass J.I."/>
            <person name="Rusch D."/>
            <person name="Podicherti R."/>
            <person name="Tsui H.-C.T."/>
            <person name="Winkler M.E."/>
        </authorList>
    </citation>
    <scope>NUCLEOTIDE SEQUENCE</scope>
</reference>
<accession>A0A383D0I0</accession>
<name>A0A383D0I0_9ZZZZ</name>